<reference evidence="1" key="1">
    <citation type="submission" date="2024-07" db="EMBL/GenBank/DDBJ databases">
        <title>Complete genome sequences of cellulolytic bacteria, Kitasatospora sp. CMC57 and Streptomyces sp. CMC78, isolated from Japanese agricultural soil.</title>
        <authorList>
            <person name="Hashimoto T."/>
            <person name="Ito M."/>
            <person name="Iwamoto M."/>
            <person name="Fukahori D."/>
            <person name="Shoda T."/>
            <person name="Sakoda M."/>
            <person name="Morohoshi T."/>
            <person name="Mitsuboshi M."/>
            <person name="Nishizawa T."/>
        </authorList>
    </citation>
    <scope>NUCLEOTIDE SEQUENCE</scope>
    <source>
        <strain evidence="1">CMC57</strain>
    </source>
</reference>
<dbReference type="EMBL" id="AP035881">
    <property type="protein sequence ID" value="BFP46658.1"/>
    <property type="molecule type" value="Genomic_DNA"/>
</dbReference>
<dbReference type="AlphaFoldDB" id="A0AB33JYX6"/>
<accession>A0AB33JYX6</accession>
<protein>
    <submittedName>
        <fullName evidence="1">Uncharacterized protein</fullName>
    </submittedName>
</protein>
<gene>
    <name evidence="1" type="ORF">KCMC57_30260</name>
</gene>
<organism evidence="1">
    <name type="scientific">Kitasatospora sp. CMC57</name>
    <dbReference type="NCBI Taxonomy" id="3231513"/>
    <lineage>
        <taxon>Bacteria</taxon>
        <taxon>Bacillati</taxon>
        <taxon>Actinomycetota</taxon>
        <taxon>Actinomycetes</taxon>
        <taxon>Kitasatosporales</taxon>
        <taxon>Streptomycetaceae</taxon>
        <taxon>Kitasatospora</taxon>
    </lineage>
</organism>
<name>A0AB33JYX6_9ACTN</name>
<evidence type="ECO:0000313" key="1">
    <source>
        <dbReference type="EMBL" id="BFP46658.1"/>
    </source>
</evidence>
<sequence>MQQGGAAMVLATGLPANLAEMLASERVENEGDPRLRWLQQGGAAMVLATGVPAELEKMLAPTASGATLV</sequence>
<proteinExistence type="predicted"/>